<keyword evidence="2" id="KW-1185">Reference proteome</keyword>
<gene>
    <name evidence="1" type="ORF">Q4T40_05355</name>
</gene>
<evidence type="ECO:0000313" key="2">
    <source>
        <dbReference type="Proteomes" id="UP001254848"/>
    </source>
</evidence>
<name>A0ABU3NV55_9FIRM</name>
<comment type="caution">
    <text evidence="1">The sequence shown here is derived from an EMBL/GenBank/DDBJ whole genome shotgun (WGS) entry which is preliminary data.</text>
</comment>
<dbReference type="EMBL" id="JAUOZS010000001">
    <property type="protein sequence ID" value="MDT8900667.1"/>
    <property type="molecule type" value="Genomic_DNA"/>
</dbReference>
<reference evidence="1 2" key="1">
    <citation type="submission" date="2023-07" db="EMBL/GenBank/DDBJ databases">
        <title>The novel representative of Negativicutes class, Anaeroselena agilis gen. nov. sp. nov.</title>
        <authorList>
            <person name="Prokofeva M.I."/>
            <person name="Elcheninov A.G."/>
            <person name="Klyukina A."/>
            <person name="Kublanov I.V."/>
            <person name="Frolov E.N."/>
            <person name="Podosokorskaya O.A."/>
        </authorList>
    </citation>
    <scope>NUCLEOTIDE SEQUENCE [LARGE SCALE GENOMIC DNA]</scope>
    <source>
        <strain evidence="1 2">4137-cl</strain>
    </source>
</reference>
<organism evidence="1 2">
    <name type="scientific">Anaeroselena agilis</name>
    <dbReference type="NCBI Taxonomy" id="3063788"/>
    <lineage>
        <taxon>Bacteria</taxon>
        <taxon>Bacillati</taxon>
        <taxon>Bacillota</taxon>
        <taxon>Negativicutes</taxon>
        <taxon>Acetonemataceae</taxon>
        <taxon>Anaeroselena</taxon>
    </lineage>
</organism>
<proteinExistence type="predicted"/>
<protein>
    <submittedName>
        <fullName evidence="1">Uncharacterized protein</fullName>
    </submittedName>
</protein>
<dbReference type="RefSeq" id="WP_413779204.1">
    <property type="nucleotide sequence ID" value="NZ_JAUOZS010000001.1"/>
</dbReference>
<evidence type="ECO:0000313" key="1">
    <source>
        <dbReference type="EMBL" id="MDT8900667.1"/>
    </source>
</evidence>
<sequence>MRRPVWDYPEIDDWDDDFARDDRQIVIGAGFGFGFGCYPRRFCFPRQGFFGCFPRRFCFPRQFFFGCYPRRYCYPRRPCYPI</sequence>
<dbReference type="Proteomes" id="UP001254848">
    <property type="component" value="Unassembled WGS sequence"/>
</dbReference>
<accession>A0ABU3NV55</accession>